<dbReference type="EMBL" id="CM007386">
    <property type="protein sequence ID" value="ONK67298.1"/>
    <property type="molecule type" value="Genomic_DNA"/>
</dbReference>
<dbReference type="Gene3D" id="1.20.1310.10">
    <property type="entry name" value="Cullin Repeats"/>
    <property type="match status" value="2"/>
</dbReference>
<dbReference type="FunFam" id="1.20.1310.10:FF:000035">
    <property type="entry name" value="Ubiquitin ligase subunit CulD, putative"/>
    <property type="match status" value="1"/>
</dbReference>
<sequence>MEGEPQDKPKLPPNFEEDTWATLKSAITAIFLKKPDPCDSEKLYQAVNDLCIHKMGGNLYQHIQSECEVHISSALLSLVGQSPDLVVFLSLVEKCWQDFSDQMLIIRSIALYLDRTYVKQNSGVDSLWEMGLKLFEKHLSNNKEVLHKIVTGLLRLIERESPDMRYELISQLYLMKSQVLPENRPAELIAKFLDEKLRAGNKGTSEEELEGVLDKVLVLFRFIQGKDVFEAFYKKDLAKRLLLGKSASIDAEKSMISKLKTECGSQFTNKLEGMFKDIELSKEINDSFKQSSQARTKLPTGIEMSVHVLTTGYWPTYPPMDVRLPHELNVYQDIFKEFYLSKYSGRRLMWQNSLGHCVLKANFPKGKKELAVSLFQTVVLMLFNDTQKLSFQDIKESTSVEDKELRRTLQSLACGKVRVLQKFPKGKEVEDEDSFVFNDEFSAPLYRIKVNAIQMKETVEENTSTMSVSG</sequence>
<dbReference type="Pfam" id="PF26557">
    <property type="entry name" value="Cullin_AB"/>
    <property type="match status" value="1"/>
</dbReference>
<dbReference type="InterPro" id="IPR036317">
    <property type="entry name" value="Cullin_homology_sf"/>
</dbReference>
<organism evidence="5 6">
    <name type="scientific">Asparagus officinalis</name>
    <name type="common">Garden asparagus</name>
    <dbReference type="NCBI Taxonomy" id="4686"/>
    <lineage>
        <taxon>Eukaryota</taxon>
        <taxon>Viridiplantae</taxon>
        <taxon>Streptophyta</taxon>
        <taxon>Embryophyta</taxon>
        <taxon>Tracheophyta</taxon>
        <taxon>Spermatophyta</taxon>
        <taxon>Magnoliopsida</taxon>
        <taxon>Liliopsida</taxon>
        <taxon>Asparagales</taxon>
        <taxon>Asparagaceae</taxon>
        <taxon>Asparagoideae</taxon>
        <taxon>Asparagus</taxon>
    </lineage>
</organism>
<dbReference type="Gramene" id="ONK67298">
    <property type="protein sequence ID" value="ONK67298"/>
    <property type="gene ID" value="A4U43_C06F18700"/>
</dbReference>
<name>A0A5P1EMR8_ASPOF</name>
<evidence type="ECO:0000256" key="1">
    <source>
        <dbReference type="ARBA" id="ARBA00006019"/>
    </source>
</evidence>
<dbReference type="InterPro" id="IPR016158">
    <property type="entry name" value="Cullin_homology"/>
</dbReference>
<dbReference type="InterPro" id="IPR016159">
    <property type="entry name" value="Cullin_repeat-like_dom_sf"/>
</dbReference>
<reference evidence="6" key="1">
    <citation type="journal article" date="2017" name="Nat. Commun.">
        <title>The asparagus genome sheds light on the origin and evolution of a young Y chromosome.</title>
        <authorList>
            <person name="Harkess A."/>
            <person name="Zhou J."/>
            <person name="Xu C."/>
            <person name="Bowers J.E."/>
            <person name="Van der Hulst R."/>
            <person name="Ayyampalayam S."/>
            <person name="Mercati F."/>
            <person name="Riccardi P."/>
            <person name="McKain M.R."/>
            <person name="Kakrana A."/>
            <person name="Tang H."/>
            <person name="Ray J."/>
            <person name="Groenendijk J."/>
            <person name="Arikit S."/>
            <person name="Mathioni S.M."/>
            <person name="Nakano M."/>
            <person name="Shan H."/>
            <person name="Telgmann-Rauber A."/>
            <person name="Kanno A."/>
            <person name="Yue Z."/>
            <person name="Chen H."/>
            <person name="Li W."/>
            <person name="Chen Y."/>
            <person name="Xu X."/>
            <person name="Zhang Y."/>
            <person name="Luo S."/>
            <person name="Chen H."/>
            <person name="Gao J."/>
            <person name="Mao Z."/>
            <person name="Pires J.C."/>
            <person name="Luo M."/>
            <person name="Kudrna D."/>
            <person name="Wing R.A."/>
            <person name="Meyers B.C."/>
            <person name="Yi K."/>
            <person name="Kong H."/>
            <person name="Lavrijsen P."/>
            <person name="Sunseri F."/>
            <person name="Falavigna A."/>
            <person name="Ye Y."/>
            <person name="Leebens-Mack J.H."/>
            <person name="Chen G."/>
        </authorList>
    </citation>
    <scope>NUCLEOTIDE SEQUENCE [LARGE SCALE GENOMIC DNA]</scope>
    <source>
        <strain evidence="6">cv. DH0086</strain>
    </source>
</reference>
<dbReference type="InterPro" id="IPR059120">
    <property type="entry name" value="Cullin-like_AB"/>
</dbReference>
<accession>A0A5P1EMR8</accession>
<proteinExistence type="inferred from homology"/>
<dbReference type="OMA" id="KWARIER"/>
<dbReference type="FunFam" id="1.20.1310.10:FF:000024">
    <property type="entry name" value="Cullin-4 like"/>
    <property type="match status" value="1"/>
</dbReference>
<dbReference type="PROSITE" id="PS50069">
    <property type="entry name" value="CULLIN_2"/>
    <property type="match status" value="1"/>
</dbReference>
<dbReference type="InterPro" id="IPR045093">
    <property type="entry name" value="Cullin"/>
</dbReference>
<dbReference type="GO" id="GO:0006511">
    <property type="term" value="P:ubiquitin-dependent protein catabolic process"/>
    <property type="evidence" value="ECO:0007669"/>
    <property type="project" value="InterPro"/>
</dbReference>
<evidence type="ECO:0000256" key="2">
    <source>
        <dbReference type="PROSITE-ProRule" id="PRU00330"/>
    </source>
</evidence>
<dbReference type="Pfam" id="PF00888">
    <property type="entry name" value="Cullin"/>
    <property type="match status" value="2"/>
</dbReference>
<evidence type="ECO:0000256" key="3">
    <source>
        <dbReference type="RuleBase" id="RU003829"/>
    </source>
</evidence>
<dbReference type="InterPro" id="IPR001373">
    <property type="entry name" value="Cullin_N"/>
</dbReference>
<dbReference type="GO" id="GO:0031625">
    <property type="term" value="F:ubiquitin protein ligase binding"/>
    <property type="evidence" value="ECO:0007669"/>
    <property type="project" value="InterPro"/>
</dbReference>
<keyword evidence="6" id="KW-1185">Reference proteome</keyword>
<protein>
    <recommendedName>
        <fullName evidence="4">Cullin family profile domain-containing protein</fullName>
    </recommendedName>
</protein>
<comment type="similarity">
    <text evidence="1 2 3">Belongs to the cullin family.</text>
</comment>
<gene>
    <name evidence="5" type="ORF">A4U43_C06F18700</name>
</gene>
<dbReference type="PANTHER" id="PTHR11932">
    <property type="entry name" value="CULLIN"/>
    <property type="match status" value="1"/>
</dbReference>
<dbReference type="SUPFAM" id="SSF74788">
    <property type="entry name" value="Cullin repeat-like"/>
    <property type="match status" value="1"/>
</dbReference>
<dbReference type="Gene3D" id="3.30.230.130">
    <property type="entry name" value="Cullin, Chain C, Domain 2"/>
    <property type="match status" value="1"/>
</dbReference>
<evidence type="ECO:0000259" key="4">
    <source>
        <dbReference type="PROSITE" id="PS50069"/>
    </source>
</evidence>
<dbReference type="SMART" id="SM00182">
    <property type="entry name" value="CULLIN"/>
    <property type="match status" value="1"/>
</dbReference>
<dbReference type="SUPFAM" id="SSF75632">
    <property type="entry name" value="Cullin homology domain"/>
    <property type="match status" value="1"/>
</dbReference>
<evidence type="ECO:0000313" key="6">
    <source>
        <dbReference type="Proteomes" id="UP000243459"/>
    </source>
</evidence>
<dbReference type="Proteomes" id="UP000243459">
    <property type="component" value="Chromosome 6"/>
</dbReference>
<evidence type="ECO:0000313" key="5">
    <source>
        <dbReference type="EMBL" id="ONK67298.1"/>
    </source>
</evidence>
<dbReference type="FunFam" id="3.30.230.130:FF:000006">
    <property type="entry name" value="Cullin-4 like"/>
    <property type="match status" value="1"/>
</dbReference>
<feature type="domain" description="Cullin family profile" evidence="4">
    <location>
        <begin position="184"/>
        <end position="413"/>
    </location>
</feature>
<dbReference type="AlphaFoldDB" id="A0A5P1EMR8"/>